<keyword evidence="1 3" id="KW-0378">Hydrolase</keyword>
<dbReference type="SUPFAM" id="SSF53474">
    <property type="entry name" value="alpha/beta-Hydrolases"/>
    <property type="match status" value="1"/>
</dbReference>
<sequence length="261" mass="27197">MPWIATPDIALRYELSGQGPQTLLLLHEMGGCLESWDPVLPLLHPNFRVLRHDQRNAGMSEKPPGPMTLAQSGNDAVALLDALGLTEPVVVMGTAVGGAVALHLAAAHPGRVRAAIVTSPATGLPEAARPATLERAALLEREGTRAVVDAGLAQAWPEVLRGDAARFAATRAQRLAADAGGWAATMRMLAGLDMAADLASIACPVLVLAGVHDHTRPPDRVAPVAAAIQGAVFRTVESGHFMALQTPELLAAEVLGFLADQ</sequence>
<gene>
    <name evidence="3" type="ORF">HB662_05010</name>
</gene>
<dbReference type="RefSeq" id="WP_168047835.1">
    <property type="nucleotide sequence ID" value="NZ_JAATJR010000002.1"/>
</dbReference>
<reference evidence="3 4" key="1">
    <citation type="submission" date="2020-03" db="EMBL/GenBank/DDBJ databases">
        <title>Roseomonas selenitidurans sp. nov. isolated from soil.</title>
        <authorList>
            <person name="Liu H."/>
        </authorList>
    </citation>
    <scope>NUCLEOTIDE SEQUENCE [LARGE SCALE GENOMIC DNA]</scope>
    <source>
        <strain evidence="3 4">JCM 15073</strain>
    </source>
</reference>
<organism evidence="3 4">
    <name type="scientific">Falsiroseomonas frigidaquae</name>
    <dbReference type="NCBI Taxonomy" id="487318"/>
    <lineage>
        <taxon>Bacteria</taxon>
        <taxon>Pseudomonadati</taxon>
        <taxon>Pseudomonadota</taxon>
        <taxon>Alphaproteobacteria</taxon>
        <taxon>Acetobacterales</taxon>
        <taxon>Roseomonadaceae</taxon>
        <taxon>Falsiroseomonas</taxon>
    </lineage>
</organism>
<dbReference type="EMBL" id="JAAVTX010000002">
    <property type="protein sequence ID" value="NKE44124.1"/>
    <property type="molecule type" value="Genomic_DNA"/>
</dbReference>
<protein>
    <submittedName>
        <fullName evidence="3">Alpha/beta fold hydrolase</fullName>
    </submittedName>
</protein>
<comment type="caution">
    <text evidence="3">The sequence shown here is derived from an EMBL/GenBank/DDBJ whole genome shotgun (WGS) entry which is preliminary data.</text>
</comment>
<accession>A0ABX1EVE6</accession>
<evidence type="ECO:0000259" key="2">
    <source>
        <dbReference type="Pfam" id="PF00561"/>
    </source>
</evidence>
<dbReference type="PANTHER" id="PTHR43798">
    <property type="entry name" value="MONOACYLGLYCEROL LIPASE"/>
    <property type="match status" value="1"/>
</dbReference>
<dbReference type="PANTHER" id="PTHR43798:SF31">
    <property type="entry name" value="AB HYDROLASE SUPERFAMILY PROTEIN YCLE"/>
    <property type="match status" value="1"/>
</dbReference>
<dbReference type="InterPro" id="IPR029058">
    <property type="entry name" value="AB_hydrolase_fold"/>
</dbReference>
<proteinExistence type="predicted"/>
<keyword evidence="4" id="KW-1185">Reference proteome</keyword>
<feature type="domain" description="AB hydrolase-1" evidence="2">
    <location>
        <begin position="22"/>
        <end position="244"/>
    </location>
</feature>
<dbReference type="GO" id="GO:0016787">
    <property type="term" value="F:hydrolase activity"/>
    <property type="evidence" value="ECO:0007669"/>
    <property type="project" value="UniProtKB-KW"/>
</dbReference>
<evidence type="ECO:0000256" key="1">
    <source>
        <dbReference type="ARBA" id="ARBA00022801"/>
    </source>
</evidence>
<evidence type="ECO:0000313" key="3">
    <source>
        <dbReference type="EMBL" id="NKE44124.1"/>
    </source>
</evidence>
<evidence type="ECO:0000313" key="4">
    <source>
        <dbReference type="Proteomes" id="UP000765160"/>
    </source>
</evidence>
<dbReference type="InterPro" id="IPR050266">
    <property type="entry name" value="AB_hydrolase_sf"/>
</dbReference>
<dbReference type="PRINTS" id="PR00111">
    <property type="entry name" value="ABHYDROLASE"/>
</dbReference>
<dbReference type="Gene3D" id="3.40.50.1820">
    <property type="entry name" value="alpha/beta hydrolase"/>
    <property type="match status" value="1"/>
</dbReference>
<name>A0ABX1EVE6_9PROT</name>
<dbReference type="InterPro" id="IPR000073">
    <property type="entry name" value="AB_hydrolase_1"/>
</dbReference>
<dbReference type="Pfam" id="PF00561">
    <property type="entry name" value="Abhydrolase_1"/>
    <property type="match status" value="1"/>
</dbReference>
<dbReference type="Proteomes" id="UP000765160">
    <property type="component" value="Unassembled WGS sequence"/>
</dbReference>